<gene>
    <name evidence="2" type="ORF">HJG63_008999</name>
</gene>
<evidence type="ECO:0000256" key="1">
    <source>
        <dbReference type="SAM" id="MobiDB-lite"/>
    </source>
</evidence>
<sequence length="151" mass="16176">MAAARCSAPASALPGPRVLIREGTGGGGAGPATRGGRGRKGEGRGWRRAAWEAAPGANFQKRARWRHGTRRKSRHAARALPRSRPVARGLCGRREVRVPAGCGFLGGGPRLWAVQDLESALPRCLALVSHPAQVKWVEGVWRKPRGAKRRG</sequence>
<protein>
    <submittedName>
        <fullName evidence="2">Uncharacterized protein</fullName>
    </submittedName>
</protein>
<dbReference type="EMBL" id="JACASE010000014">
    <property type="protein sequence ID" value="KAF6410443.1"/>
    <property type="molecule type" value="Genomic_DNA"/>
</dbReference>
<proteinExistence type="predicted"/>
<name>A0A7J8CHR3_ROUAE</name>
<evidence type="ECO:0000313" key="3">
    <source>
        <dbReference type="Proteomes" id="UP000593571"/>
    </source>
</evidence>
<feature type="compositionally biased region" description="Basic residues" evidence="1">
    <location>
        <begin position="63"/>
        <end position="77"/>
    </location>
</feature>
<dbReference type="Proteomes" id="UP000593571">
    <property type="component" value="Unassembled WGS sequence"/>
</dbReference>
<evidence type="ECO:0000313" key="2">
    <source>
        <dbReference type="EMBL" id="KAF6410443.1"/>
    </source>
</evidence>
<feature type="region of interest" description="Disordered" evidence="1">
    <location>
        <begin position="15"/>
        <end position="44"/>
    </location>
</feature>
<feature type="compositionally biased region" description="Gly residues" evidence="1">
    <location>
        <begin position="23"/>
        <end position="35"/>
    </location>
</feature>
<dbReference type="AlphaFoldDB" id="A0A7J8CHR3"/>
<keyword evidence="3" id="KW-1185">Reference proteome</keyword>
<comment type="caution">
    <text evidence="2">The sequence shown here is derived from an EMBL/GenBank/DDBJ whole genome shotgun (WGS) entry which is preliminary data.</text>
</comment>
<reference evidence="2 3" key="1">
    <citation type="journal article" date="2020" name="Nature">
        <title>Six reference-quality genomes reveal evolution of bat adaptations.</title>
        <authorList>
            <person name="Jebb D."/>
            <person name="Huang Z."/>
            <person name="Pippel M."/>
            <person name="Hughes G.M."/>
            <person name="Lavrichenko K."/>
            <person name="Devanna P."/>
            <person name="Winkler S."/>
            <person name="Jermiin L.S."/>
            <person name="Skirmuntt E.C."/>
            <person name="Katzourakis A."/>
            <person name="Burkitt-Gray L."/>
            <person name="Ray D.A."/>
            <person name="Sullivan K.A.M."/>
            <person name="Roscito J.G."/>
            <person name="Kirilenko B.M."/>
            <person name="Davalos L.M."/>
            <person name="Corthals A.P."/>
            <person name="Power M.L."/>
            <person name="Jones G."/>
            <person name="Ransome R.D."/>
            <person name="Dechmann D.K.N."/>
            <person name="Locatelli A.G."/>
            <person name="Puechmaille S.J."/>
            <person name="Fedrigo O."/>
            <person name="Jarvis E.D."/>
            <person name="Hiller M."/>
            <person name="Vernes S.C."/>
            <person name="Myers E.W."/>
            <person name="Teeling E.C."/>
        </authorList>
    </citation>
    <scope>NUCLEOTIDE SEQUENCE [LARGE SCALE GENOMIC DNA]</scope>
    <source>
        <strain evidence="2">MRouAeg1</strain>
        <tissue evidence="2">Muscle</tissue>
    </source>
</reference>
<accession>A0A7J8CHR3</accession>
<organism evidence="2 3">
    <name type="scientific">Rousettus aegyptiacus</name>
    <name type="common">Egyptian fruit bat</name>
    <name type="synonym">Pteropus aegyptiacus</name>
    <dbReference type="NCBI Taxonomy" id="9407"/>
    <lineage>
        <taxon>Eukaryota</taxon>
        <taxon>Metazoa</taxon>
        <taxon>Chordata</taxon>
        <taxon>Craniata</taxon>
        <taxon>Vertebrata</taxon>
        <taxon>Euteleostomi</taxon>
        <taxon>Mammalia</taxon>
        <taxon>Eutheria</taxon>
        <taxon>Laurasiatheria</taxon>
        <taxon>Chiroptera</taxon>
        <taxon>Yinpterochiroptera</taxon>
        <taxon>Pteropodoidea</taxon>
        <taxon>Pteropodidae</taxon>
        <taxon>Rousettinae</taxon>
        <taxon>Rousettus</taxon>
    </lineage>
</organism>
<feature type="region of interest" description="Disordered" evidence="1">
    <location>
        <begin position="63"/>
        <end position="82"/>
    </location>
</feature>